<gene>
    <name evidence="7" type="primary">crgA</name>
    <name evidence="9" type="ORF">BIFANG_02193</name>
</gene>
<proteinExistence type="inferred from homology"/>
<keyword evidence="4 7" id="KW-1133">Transmembrane helix</keyword>
<name>C4FD14_9BIFI</name>
<feature type="transmembrane region" description="Helical" evidence="7">
    <location>
        <begin position="126"/>
        <end position="151"/>
    </location>
</feature>
<comment type="function">
    <text evidence="7">Involved in cell division.</text>
</comment>
<dbReference type="PATRIC" id="fig|518635.7.peg.177"/>
<keyword evidence="5 7" id="KW-0472">Membrane</keyword>
<dbReference type="AlphaFoldDB" id="C4FD14"/>
<keyword evidence="6 7" id="KW-0131">Cell cycle</keyword>
<evidence type="ECO:0000256" key="8">
    <source>
        <dbReference type="SAM" id="MobiDB-lite"/>
    </source>
</evidence>
<comment type="subcellular location">
    <subcellularLocation>
        <location evidence="7">Cell membrane</location>
        <topology evidence="7">Multi-pass membrane protein</topology>
    </subcellularLocation>
</comment>
<dbReference type="Proteomes" id="UP000006408">
    <property type="component" value="Unassembled WGS sequence"/>
</dbReference>
<dbReference type="STRING" id="1683.Bang102_001760"/>
<evidence type="ECO:0000256" key="5">
    <source>
        <dbReference type="ARBA" id="ARBA00023136"/>
    </source>
</evidence>
<keyword evidence="2 7" id="KW-0132">Cell division</keyword>
<evidence type="ECO:0000313" key="9">
    <source>
        <dbReference type="EMBL" id="EEP21801.1"/>
    </source>
</evidence>
<accession>C4FD14</accession>
<dbReference type="eggNOG" id="ENOG5032ZHR">
    <property type="taxonomic scope" value="Bacteria"/>
</dbReference>
<dbReference type="InterPro" id="IPR009619">
    <property type="entry name" value="CrgA"/>
</dbReference>
<dbReference type="NCBIfam" id="NF002593">
    <property type="entry name" value="PRK02251.1-2"/>
    <property type="match status" value="1"/>
</dbReference>
<evidence type="ECO:0000256" key="4">
    <source>
        <dbReference type="ARBA" id="ARBA00022989"/>
    </source>
</evidence>
<evidence type="ECO:0000256" key="6">
    <source>
        <dbReference type="ARBA" id="ARBA00023306"/>
    </source>
</evidence>
<sequence length="152" mass="17249">MEQILMADEELQANGAEEQKDLQSATDQTDLIDDAADDDTDRASEDDYSVDMDQVEAVLNATADKNMMTPQMQRMMARQAESTKRVEESIKGTKSNPRWFVPLFCVLMVIGLIWVVAYYLTGKFPIPAIGVWNLAVGFVIIMIGFLMTMWWR</sequence>
<comment type="similarity">
    <text evidence="7">Belongs to the CrgA family.</text>
</comment>
<keyword evidence="3 7" id="KW-0812">Transmembrane</keyword>
<evidence type="ECO:0000256" key="1">
    <source>
        <dbReference type="ARBA" id="ARBA00022475"/>
    </source>
</evidence>
<dbReference type="GO" id="GO:0051301">
    <property type="term" value="P:cell division"/>
    <property type="evidence" value="ECO:0007669"/>
    <property type="project" value="UniProtKB-UniRule"/>
</dbReference>
<dbReference type="Pfam" id="PF06781">
    <property type="entry name" value="CrgA"/>
    <property type="match status" value="1"/>
</dbReference>
<dbReference type="GO" id="GO:0005886">
    <property type="term" value="C:plasma membrane"/>
    <property type="evidence" value="ECO:0007669"/>
    <property type="project" value="UniProtKB-SubCell"/>
</dbReference>
<organism evidence="9 10">
    <name type="scientific">Bifidobacterium angulatum DSM 20098 = JCM 7096</name>
    <dbReference type="NCBI Taxonomy" id="518635"/>
    <lineage>
        <taxon>Bacteria</taxon>
        <taxon>Bacillati</taxon>
        <taxon>Actinomycetota</taxon>
        <taxon>Actinomycetes</taxon>
        <taxon>Bifidobacteriales</taxon>
        <taxon>Bifidobacteriaceae</taxon>
        <taxon>Bifidobacterium</taxon>
    </lineage>
</organism>
<evidence type="ECO:0000256" key="7">
    <source>
        <dbReference type="HAMAP-Rule" id="MF_00631"/>
    </source>
</evidence>
<dbReference type="HOGENOM" id="CLU_109805_1_0_11"/>
<keyword evidence="10" id="KW-1185">Reference proteome</keyword>
<feature type="region of interest" description="Disordered" evidence="8">
    <location>
        <begin position="1"/>
        <end position="48"/>
    </location>
</feature>
<dbReference type="HAMAP" id="MF_00631">
    <property type="entry name" value="CrgA"/>
    <property type="match status" value="1"/>
</dbReference>
<comment type="caution">
    <text evidence="9">The sequence shown here is derived from an EMBL/GenBank/DDBJ whole genome shotgun (WGS) entry which is preliminary data.</text>
</comment>
<keyword evidence="1 7" id="KW-1003">Cell membrane</keyword>
<reference evidence="9" key="1">
    <citation type="submission" date="2009-04" db="EMBL/GenBank/DDBJ databases">
        <authorList>
            <person name="Weinstock G."/>
            <person name="Sodergren E."/>
            <person name="Clifton S."/>
            <person name="Fulton L."/>
            <person name="Fulton B."/>
            <person name="Courtney L."/>
            <person name="Fronick C."/>
            <person name="Harrison M."/>
            <person name="Strong C."/>
            <person name="Farmer C."/>
            <person name="Delahaunty K."/>
            <person name="Markovic C."/>
            <person name="Hall O."/>
            <person name="Minx P."/>
            <person name="Tomlinson C."/>
            <person name="Mitreva M."/>
            <person name="Nelson J."/>
            <person name="Hou S."/>
            <person name="Wollam A."/>
            <person name="Pepin K.H."/>
            <person name="Johnson M."/>
            <person name="Bhonagiri V."/>
            <person name="Nash W.E."/>
            <person name="Warren W."/>
            <person name="Chinwalla A."/>
            <person name="Mardis E.R."/>
            <person name="Wilson R.K."/>
        </authorList>
    </citation>
    <scope>NUCLEOTIDE SEQUENCE [LARGE SCALE GENOMIC DNA]</scope>
    <source>
        <strain evidence="9">DSM 20098</strain>
    </source>
</reference>
<evidence type="ECO:0000256" key="3">
    <source>
        <dbReference type="ARBA" id="ARBA00022692"/>
    </source>
</evidence>
<evidence type="ECO:0000313" key="10">
    <source>
        <dbReference type="Proteomes" id="UP000006408"/>
    </source>
</evidence>
<evidence type="ECO:0000256" key="2">
    <source>
        <dbReference type="ARBA" id="ARBA00022618"/>
    </source>
</evidence>
<protein>
    <recommendedName>
        <fullName evidence="7">Cell division protein CrgA</fullName>
    </recommendedName>
</protein>
<dbReference type="EMBL" id="ABYS02000003">
    <property type="protein sequence ID" value="EEP21801.1"/>
    <property type="molecule type" value="Genomic_DNA"/>
</dbReference>
<feature type="transmembrane region" description="Helical" evidence="7">
    <location>
        <begin position="99"/>
        <end position="120"/>
    </location>
</feature>
<feature type="compositionally biased region" description="Acidic residues" evidence="8">
    <location>
        <begin position="30"/>
        <end position="48"/>
    </location>
</feature>